<reference evidence="2" key="2">
    <citation type="submission" date="2020-11" db="EMBL/GenBank/DDBJ databases">
        <authorList>
            <person name="McCartney M.A."/>
            <person name="Auch B."/>
            <person name="Kono T."/>
            <person name="Mallez S."/>
            <person name="Becker A."/>
            <person name="Gohl D.M."/>
            <person name="Silverstein K.A.T."/>
            <person name="Koren S."/>
            <person name="Bechman K.B."/>
            <person name="Herman A."/>
            <person name="Abrahante J.E."/>
            <person name="Garbe J."/>
        </authorList>
    </citation>
    <scope>NUCLEOTIDE SEQUENCE</scope>
    <source>
        <strain evidence="2">Duluth1</strain>
        <tissue evidence="2">Whole animal</tissue>
    </source>
</reference>
<sequence>MDKKQKENVNKRKCRHHHGNEQNHVEEPEASGKVLASPVVETKKNQTVDIQVIDHLTTEPSVRAQKSLSSYSRRLDNRPLSTRSTFEHVLGTRPASRRTISRNSTRSRKSRLDTSGSQAFKGQGSDTESDDERKVANFEADFNTLDIHDEKAFDTDLEVEELIDQFLDGSY</sequence>
<evidence type="ECO:0000256" key="1">
    <source>
        <dbReference type="SAM" id="MobiDB-lite"/>
    </source>
</evidence>
<accession>A0A9D4MU77</accession>
<feature type="non-terminal residue" evidence="2">
    <location>
        <position position="1"/>
    </location>
</feature>
<gene>
    <name evidence="2" type="ORF">DPMN_006474</name>
</gene>
<feature type="compositionally biased region" description="Basic and acidic residues" evidence="1">
    <location>
        <begin position="1"/>
        <end position="10"/>
    </location>
</feature>
<feature type="compositionally biased region" description="Polar residues" evidence="1">
    <location>
        <begin position="113"/>
        <end position="126"/>
    </location>
</feature>
<dbReference type="Proteomes" id="UP000828390">
    <property type="component" value="Unassembled WGS sequence"/>
</dbReference>
<name>A0A9D4MU77_DREPO</name>
<feature type="region of interest" description="Disordered" evidence="1">
    <location>
        <begin position="62"/>
        <end position="132"/>
    </location>
</feature>
<evidence type="ECO:0000313" key="2">
    <source>
        <dbReference type="EMBL" id="KAH3882533.1"/>
    </source>
</evidence>
<dbReference type="EMBL" id="JAIWYP010000001">
    <property type="protein sequence ID" value="KAH3882533.1"/>
    <property type="molecule type" value="Genomic_DNA"/>
</dbReference>
<proteinExistence type="predicted"/>
<dbReference type="AlphaFoldDB" id="A0A9D4MU77"/>
<evidence type="ECO:0000313" key="3">
    <source>
        <dbReference type="Proteomes" id="UP000828390"/>
    </source>
</evidence>
<feature type="region of interest" description="Disordered" evidence="1">
    <location>
        <begin position="1"/>
        <end position="36"/>
    </location>
</feature>
<comment type="caution">
    <text evidence="2">The sequence shown here is derived from an EMBL/GenBank/DDBJ whole genome shotgun (WGS) entry which is preliminary data.</text>
</comment>
<reference evidence="2" key="1">
    <citation type="journal article" date="2019" name="bioRxiv">
        <title>The Genome of the Zebra Mussel, Dreissena polymorpha: A Resource for Invasive Species Research.</title>
        <authorList>
            <person name="McCartney M.A."/>
            <person name="Auch B."/>
            <person name="Kono T."/>
            <person name="Mallez S."/>
            <person name="Zhang Y."/>
            <person name="Obille A."/>
            <person name="Becker A."/>
            <person name="Abrahante J.E."/>
            <person name="Garbe J."/>
            <person name="Badalamenti J.P."/>
            <person name="Herman A."/>
            <person name="Mangelson H."/>
            <person name="Liachko I."/>
            <person name="Sullivan S."/>
            <person name="Sone E.D."/>
            <person name="Koren S."/>
            <person name="Silverstein K.A.T."/>
            <person name="Beckman K.B."/>
            <person name="Gohl D.M."/>
        </authorList>
    </citation>
    <scope>NUCLEOTIDE SEQUENCE</scope>
    <source>
        <strain evidence="2">Duluth1</strain>
        <tissue evidence="2">Whole animal</tissue>
    </source>
</reference>
<organism evidence="2 3">
    <name type="scientific">Dreissena polymorpha</name>
    <name type="common">Zebra mussel</name>
    <name type="synonym">Mytilus polymorpha</name>
    <dbReference type="NCBI Taxonomy" id="45954"/>
    <lineage>
        <taxon>Eukaryota</taxon>
        <taxon>Metazoa</taxon>
        <taxon>Spiralia</taxon>
        <taxon>Lophotrochozoa</taxon>
        <taxon>Mollusca</taxon>
        <taxon>Bivalvia</taxon>
        <taxon>Autobranchia</taxon>
        <taxon>Heteroconchia</taxon>
        <taxon>Euheterodonta</taxon>
        <taxon>Imparidentia</taxon>
        <taxon>Neoheterodontei</taxon>
        <taxon>Myida</taxon>
        <taxon>Dreissenoidea</taxon>
        <taxon>Dreissenidae</taxon>
        <taxon>Dreissena</taxon>
    </lineage>
</organism>
<keyword evidence="3" id="KW-1185">Reference proteome</keyword>
<protein>
    <submittedName>
        <fullName evidence="2">Uncharacterized protein</fullName>
    </submittedName>
</protein>
<feature type="compositionally biased region" description="Basic residues" evidence="1">
    <location>
        <begin position="95"/>
        <end position="109"/>
    </location>
</feature>
<feature type="compositionally biased region" description="Polar residues" evidence="1">
    <location>
        <begin position="62"/>
        <end position="72"/>
    </location>
</feature>